<dbReference type="PANTHER" id="PTHR30537">
    <property type="entry name" value="HTH-TYPE TRANSCRIPTIONAL REGULATOR"/>
    <property type="match status" value="1"/>
</dbReference>
<feature type="domain" description="HTH lysR-type" evidence="5">
    <location>
        <begin position="5"/>
        <end position="62"/>
    </location>
</feature>
<dbReference type="Gene3D" id="3.40.190.10">
    <property type="entry name" value="Periplasmic binding protein-like II"/>
    <property type="match status" value="2"/>
</dbReference>
<evidence type="ECO:0000313" key="6">
    <source>
        <dbReference type="EMBL" id="PXX05259.1"/>
    </source>
</evidence>
<dbReference type="EMBL" id="QJJV01000042">
    <property type="protein sequence ID" value="PXX05259.1"/>
    <property type="molecule type" value="Genomic_DNA"/>
</dbReference>
<evidence type="ECO:0000313" key="7">
    <source>
        <dbReference type="Proteomes" id="UP000247515"/>
    </source>
</evidence>
<dbReference type="Proteomes" id="UP000247515">
    <property type="component" value="Unassembled WGS sequence"/>
</dbReference>
<evidence type="ECO:0000256" key="2">
    <source>
        <dbReference type="ARBA" id="ARBA00023015"/>
    </source>
</evidence>
<accession>A0ABX5MCT9</accession>
<evidence type="ECO:0000256" key="3">
    <source>
        <dbReference type="ARBA" id="ARBA00023125"/>
    </source>
</evidence>
<keyword evidence="7" id="KW-1185">Reference proteome</keyword>
<dbReference type="CDD" id="cd08432">
    <property type="entry name" value="PBP2_GcdR_TrpI_HvrB_AmpR_like"/>
    <property type="match status" value="1"/>
</dbReference>
<protein>
    <submittedName>
        <fullName evidence="6">LysR family transcriptional regulator</fullName>
    </submittedName>
</protein>
<dbReference type="PANTHER" id="PTHR30537:SF74">
    <property type="entry name" value="HTH-TYPE TRANSCRIPTIONAL REGULATOR TRPI"/>
    <property type="match status" value="1"/>
</dbReference>
<evidence type="ECO:0000256" key="1">
    <source>
        <dbReference type="ARBA" id="ARBA00009437"/>
    </source>
</evidence>
<dbReference type="RefSeq" id="WP_110329841.1">
    <property type="nucleotide sequence ID" value="NZ_CAJMYJ010000047.1"/>
</dbReference>
<gene>
    <name evidence="6" type="ORF">C7400_1428</name>
</gene>
<sequence>MNTPPPLKALIAFEATMRHGSFSEAAVELHVTPGAVGQQVQKLEEWLTAPLFVRQIRQLIPTPEAKAYFLQIQPALAQIVLASHRIRESRRRGLRVTMPPSFAAKWFAPRMAAFLSENPGIALNLTTSTTLVDFDFEPVDLAVRYFDGSDADLCVTLLRADEARAYCSPRYASELALKAPADLARATLLHNTLHPHWVDWLSKFSELSPDEIESIRGIHFDQSLMAIDAALRNQGIVLTSALLVEDELANGSLVEPFVFALALRTAYYLVHPRAEAAVPAVETLKEWFLDQVEAG</sequence>
<dbReference type="Gene3D" id="1.10.10.10">
    <property type="entry name" value="Winged helix-like DNA-binding domain superfamily/Winged helix DNA-binding domain"/>
    <property type="match status" value="1"/>
</dbReference>
<keyword evidence="3" id="KW-0238">DNA-binding</keyword>
<keyword evidence="4" id="KW-0804">Transcription</keyword>
<dbReference type="InterPro" id="IPR036390">
    <property type="entry name" value="WH_DNA-bd_sf"/>
</dbReference>
<dbReference type="SUPFAM" id="SSF53850">
    <property type="entry name" value="Periplasmic binding protein-like II"/>
    <property type="match status" value="1"/>
</dbReference>
<dbReference type="GeneID" id="61308438"/>
<organism evidence="6 7">
    <name type="scientific">Paraburkholderia tropica</name>
    <dbReference type="NCBI Taxonomy" id="92647"/>
    <lineage>
        <taxon>Bacteria</taxon>
        <taxon>Pseudomonadati</taxon>
        <taxon>Pseudomonadota</taxon>
        <taxon>Betaproteobacteria</taxon>
        <taxon>Burkholderiales</taxon>
        <taxon>Burkholderiaceae</taxon>
        <taxon>Paraburkholderia</taxon>
    </lineage>
</organism>
<proteinExistence type="inferred from homology"/>
<dbReference type="InterPro" id="IPR000847">
    <property type="entry name" value="LysR_HTH_N"/>
</dbReference>
<dbReference type="InterPro" id="IPR058163">
    <property type="entry name" value="LysR-type_TF_proteobact-type"/>
</dbReference>
<name>A0ABX5MCT9_9BURK</name>
<evidence type="ECO:0000259" key="5">
    <source>
        <dbReference type="PROSITE" id="PS50931"/>
    </source>
</evidence>
<dbReference type="Pfam" id="PF00126">
    <property type="entry name" value="HTH_1"/>
    <property type="match status" value="1"/>
</dbReference>
<evidence type="ECO:0000256" key="4">
    <source>
        <dbReference type="ARBA" id="ARBA00023163"/>
    </source>
</evidence>
<dbReference type="SUPFAM" id="SSF46785">
    <property type="entry name" value="Winged helix' DNA-binding domain"/>
    <property type="match status" value="1"/>
</dbReference>
<comment type="caution">
    <text evidence="6">The sequence shown here is derived from an EMBL/GenBank/DDBJ whole genome shotgun (WGS) entry which is preliminary data.</text>
</comment>
<dbReference type="Pfam" id="PF03466">
    <property type="entry name" value="LysR_substrate"/>
    <property type="match status" value="1"/>
</dbReference>
<dbReference type="InterPro" id="IPR036388">
    <property type="entry name" value="WH-like_DNA-bd_sf"/>
</dbReference>
<reference evidence="6 7" key="1">
    <citation type="submission" date="2018-05" db="EMBL/GenBank/DDBJ databases">
        <title>Genomic Encyclopedia of Type Strains, Phase IV (KMG-V): Genome sequencing to study the core and pangenomes of soil and plant-associated prokaryotes.</title>
        <authorList>
            <person name="Whitman W."/>
        </authorList>
    </citation>
    <scope>NUCLEOTIDE SEQUENCE [LARGE SCALE GENOMIC DNA]</scope>
    <source>
        <strain evidence="6 7">SIr-6563</strain>
    </source>
</reference>
<dbReference type="InterPro" id="IPR005119">
    <property type="entry name" value="LysR_subst-bd"/>
</dbReference>
<dbReference type="PROSITE" id="PS50931">
    <property type="entry name" value="HTH_LYSR"/>
    <property type="match status" value="1"/>
</dbReference>
<keyword evidence="2" id="KW-0805">Transcription regulation</keyword>
<comment type="similarity">
    <text evidence="1">Belongs to the LysR transcriptional regulatory family.</text>
</comment>